<feature type="domain" description="N-acetyltransferase" evidence="1">
    <location>
        <begin position="9"/>
        <end position="170"/>
    </location>
</feature>
<proteinExistence type="predicted"/>
<name>A0A2D2DKF4_9BURK</name>
<dbReference type="SUPFAM" id="SSF55729">
    <property type="entry name" value="Acyl-CoA N-acyltransferases (Nat)"/>
    <property type="match status" value="1"/>
</dbReference>
<dbReference type="InterPro" id="IPR000182">
    <property type="entry name" value="GNAT_dom"/>
</dbReference>
<dbReference type="PROSITE" id="PS51186">
    <property type="entry name" value="GNAT"/>
    <property type="match status" value="1"/>
</dbReference>
<sequence>MKILETARLALRTVEAADAPFYLEIVNDPGFIANIGDRGIRTLEAARLHIENGPVKMQETLGHAIWLVALKDSGVAIGMCGLIKRETLPTIDIGYAFLPAWRGQGYALEAAEGVLAYARDTLGVARLLAITSPHNTASSALLEKLGLRFEKIVHLTPEDPGTRLYTMELCATA</sequence>
<dbReference type="RefSeq" id="WP_099875415.1">
    <property type="nucleotide sequence ID" value="NZ_CP024608.1"/>
</dbReference>
<organism evidence="2 3">
    <name type="scientific">Massilia violaceinigra</name>
    <dbReference type="NCBI Taxonomy" id="2045208"/>
    <lineage>
        <taxon>Bacteria</taxon>
        <taxon>Pseudomonadati</taxon>
        <taxon>Pseudomonadota</taxon>
        <taxon>Betaproteobacteria</taxon>
        <taxon>Burkholderiales</taxon>
        <taxon>Oxalobacteraceae</taxon>
        <taxon>Telluria group</taxon>
        <taxon>Massilia</taxon>
    </lineage>
</organism>
<dbReference type="PANTHER" id="PTHR43792">
    <property type="entry name" value="GNAT FAMILY, PUTATIVE (AFU_ORTHOLOGUE AFUA_3G00765)-RELATED-RELATED"/>
    <property type="match status" value="1"/>
</dbReference>
<dbReference type="InterPro" id="IPR016181">
    <property type="entry name" value="Acyl_CoA_acyltransferase"/>
</dbReference>
<accession>A0A2D2DKF4</accession>
<dbReference type="Proteomes" id="UP000229897">
    <property type="component" value="Chromosome"/>
</dbReference>
<evidence type="ECO:0000259" key="1">
    <source>
        <dbReference type="PROSITE" id="PS51186"/>
    </source>
</evidence>
<dbReference type="Pfam" id="PF13302">
    <property type="entry name" value="Acetyltransf_3"/>
    <property type="match status" value="1"/>
</dbReference>
<dbReference type="InterPro" id="IPR051531">
    <property type="entry name" value="N-acetyltransferase"/>
</dbReference>
<dbReference type="GO" id="GO:0016747">
    <property type="term" value="F:acyltransferase activity, transferring groups other than amino-acyl groups"/>
    <property type="evidence" value="ECO:0007669"/>
    <property type="project" value="InterPro"/>
</dbReference>
<gene>
    <name evidence="2" type="ORF">CR152_13700</name>
</gene>
<dbReference type="Gene3D" id="3.40.630.30">
    <property type="match status" value="1"/>
</dbReference>
<dbReference type="PANTHER" id="PTHR43792:SF1">
    <property type="entry name" value="N-ACETYLTRANSFERASE DOMAIN-CONTAINING PROTEIN"/>
    <property type="match status" value="1"/>
</dbReference>
<evidence type="ECO:0000313" key="2">
    <source>
        <dbReference type="EMBL" id="ATQ75457.1"/>
    </source>
</evidence>
<keyword evidence="2" id="KW-0808">Transferase</keyword>
<dbReference type="EMBL" id="CP024608">
    <property type="protein sequence ID" value="ATQ75457.1"/>
    <property type="molecule type" value="Genomic_DNA"/>
</dbReference>
<dbReference type="OrthoDB" id="9798081at2"/>
<evidence type="ECO:0000313" key="3">
    <source>
        <dbReference type="Proteomes" id="UP000229897"/>
    </source>
</evidence>
<reference evidence="2" key="1">
    <citation type="submission" date="2017-10" db="EMBL/GenBank/DDBJ databases">
        <title>Massilia psychrophilum sp. nov., a novel purple-pigmented bacterium isolated from Tianshan glacier, Xinjiang Municipality, China.</title>
        <authorList>
            <person name="Wang H."/>
        </authorList>
    </citation>
    <scope>NUCLEOTIDE SEQUENCE [LARGE SCALE GENOMIC DNA]</scope>
    <source>
        <strain evidence="2">B2</strain>
    </source>
</reference>
<keyword evidence="3" id="KW-1185">Reference proteome</keyword>
<protein>
    <submittedName>
        <fullName evidence="2">GNAT family N-acetyltransferase</fullName>
    </submittedName>
</protein>
<dbReference type="AlphaFoldDB" id="A0A2D2DKF4"/>
<dbReference type="KEGG" id="mass:CR152_13700"/>